<dbReference type="AlphaFoldDB" id="A0A1F5WYH1"/>
<feature type="domain" description="DUF218" evidence="1">
    <location>
        <begin position="9"/>
        <end position="144"/>
    </location>
</feature>
<sequence>MENQKLKTIIAILGGGVNKGTDCVWRSVGFDDEIYGAPGSVLRVLAACFLYKENFDSLILALGGKGQMKDIPDAPTLAEILKKELTELGVPDEKIIEEKNSGTTYQQLQELMKIAKEVSASEITIISNRYHLPRIRAMVEYAPLVKDAAGKINFASAEEILIEKKPEEWKAIVEKAYESAEMKELIKKEDAGALQVREGKYKFS</sequence>
<comment type="caution">
    <text evidence="2">The sequence shown here is derived from an EMBL/GenBank/DDBJ whole genome shotgun (WGS) entry which is preliminary data.</text>
</comment>
<organism evidence="2 3">
    <name type="scientific">Candidatus Giovannonibacteria bacterium RIFCSPLOWO2_01_FULL_45_34</name>
    <dbReference type="NCBI Taxonomy" id="1798351"/>
    <lineage>
        <taxon>Bacteria</taxon>
        <taxon>Candidatus Giovannoniibacteriota</taxon>
    </lineage>
</organism>
<proteinExistence type="predicted"/>
<name>A0A1F5WYH1_9BACT</name>
<dbReference type="Pfam" id="PF02698">
    <property type="entry name" value="DUF218"/>
    <property type="match status" value="1"/>
</dbReference>
<evidence type="ECO:0000313" key="2">
    <source>
        <dbReference type="EMBL" id="OGF80680.1"/>
    </source>
</evidence>
<dbReference type="EMBL" id="MFID01000031">
    <property type="protein sequence ID" value="OGF80680.1"/>
    <property type="molecule type" value="Genomic_DNA"/>
</dbReference>
<dbReference type="Gene3D" id="3.40.50.620">
    <property type="entry name" value="HUPs"/>
    <property type="match status" value="1"/>
</dbReference>
<dbReference type="Proteomes" id="UP000178114">
    <property type="component" value="Unassembled WGS sequence"/>
</dbReference>
<gene>
    <name evidence="2" type="ORF">A2930_01780</name>
</gene>
<dbReference type="InterPro" id="IPR014729">
    <property type="entry name" value="Rossmann-like_a/b/a_fold"/>
</dbReference>
<evidence type="ECO:0000313" key="3">
    <source>
        <dbReference type="Proteomes" id="UP000178114"/>
    </source>
</evidence>
<reference evidence="2 3" key="1">
    <citation type="journal article" date="2016" name="Nat. Commun.">
        <title>Thousands of microbial genomes shed light on interconnected biogeochemical processes in an aquifer system.</title>
        <authorList>
            <person name="Anantharaman K."/>
            <person name="Brown C.T."/>
            <person name="Hug L.A."/>
            <person name="Sharon I."/>
            <person name="Castelle C.J."/>
            <person name="Probst A.J."/>
            <person name="Thomas B.C."/>
            <person name="Singh A."/>
            <person name="Wilkins M.J."/>
            <person name="Karaoz U."/>
            <person name="Brodie E.L."/>
            <person name="Williams K.H."/>
            <person name="Hubbard S.S."/>
            <person name="Banfield J.F."/>
        </authorList>
    </citation>
    <scope>NUCLEOTIDE SEQUENCE [LARGE SCALE GENOMIC DNA]</scope>
</reference>
<dbReference type="CDD" id="cd06259">
    <property type="entry name" value="YdcF-like"/>
    <property type="match status" value="1"/>
</dbReference>
<evidence type="ECO:0000259" key="1">
    <source>
        <dbReference type="Pfam" id="PF02698"/>
    </source>
</evidence>
<dbReference type="InterPro" id="IPR003848">
    <property type="entry name" value="DUF218"/>
</dbReference>
<accession>A0A1F5WYH1</accession>
<dbReference type="STRING" id="1798351.A2930_01780"/>
<protein>
    <recommendedName>
        <fullName evidence="1">DUF218 domain-containing protein</fullName>
    </recommendedName>
</protein>